<dbReference type="InterPro" id="IPR036824">
    <property type="entry name" value="Nucleoplasmin_core_dom_sf"/>
</dbReference>
<reference evidence="6" key="1">
    <citation type="submission" date="2022-03" db="EMBL/GenBank/DDBJ databases">
        <title>A functionally conserved STORR gene fusion in Papaver species that diverged 16.8 million years ago.</title>
        <authorList>
            <person name="Catania T."/>
        </authorList>
    </citation>
    <scope>NUCLEOTIDE SEQUENCE</scope>
    <source>
        <strain evidence="6">S-191538</strain>
    </source>
</reference>
<comment type="catalytic activity">
    <reaction evidence="1">
        <text>[protein]-peptidylproline (omega=180) = [protein]-peptidylproline (omega=0)</text>
        <dbReference type="Rhea" id="RHEA:16237"/>
        <dbReference type="Rhea" id="RHEA-COMP:10747"/>
        <dbReference type="Rhea" id="RHEA-COMP:10748"/>
        <dbReference type="ChEBI" id="CHEBI:83833"/>
        <dbReference type="ChEBI" id="CHEBI:83834"/>
        <dbReference type="EC" id="5.2.1.8"/>
    </reaction>
</comment>
<evidence type="ECO:0000313" key="7">
    <source>
        <dbReference type="Proteomes" id="UP001177140"/>
    </source>
</evidence>
<evidence type="ECO:0000256" key="3">
    <source>
        <dbReference type="ARBA" id="ARBA00023110"/>
    </source>
</evidence>
<evidence type="ECO:0000256" key="1">
    <source>
        <dbReference type="ARBA" id="ARBA00000971"/>
    </source>
</evidence>
<dbReference type="Pfam" id="PF17800">
    <property type="entry name" value="NPL"/>
    <property type="match status" value="1"/>
</dbReference>
<gene>
    <name evidence="6" type="ORF">MKW94_017816</name>
</gene>
<dbReference type="PANTHER" id="PTHR43811:SF19">
    <property type="entry name" value="39 KDA FK506-BINDING NUCLEAR PROTEIN"/>
    <property type="match status" value="1"/>
</dbReference>
<organism evidence="6 7">
    <name type="scientific">Papaver nudicaule</name>
    <name type="common">Iceland poppy</name>
    <dbReference type="NCBI Taxonomy" id="74823"/>
    <lineage>
        <taxon>Eukaryota</taxon>
        <taxon>Viridiplantae</taxon>
        <taxon>Streptophyta</taxon>
        <taxon>Embryophyta</taxon>
        <taxon>Tracheophyta</taxon>
        <taxon>Spermatophyta</taxon>
        <taxon>Magnoliopsida</taxon>
        <taxon>Ranunculales</taxon>
        <taxon>Papaveraceae</taxon>
        <taxon>Papaveroideae</taxon>
        <taxon>Papaver</taxon>
    </lineage>
</organism>
<evidence type="ECO:0000256" key="4">
    <source>
        <dbReference type="ARBA" id="ARBA00023235"/>
    </source>
</evidence>
<dbReference type="InterPro" id="IPR041232">
    <property type="entry name" value="NPL"/>
</dbReference>
<feature type="domain" description="Nucleoplasmin-like" evidence="5">
    <location>
        <begin position="3"/>
        <end position="94"/>
    </location>
</feature>
<dbReference type="EC" id="5.2.1.8" evidence="2"/>
<dbReference type="Gene3D" id="2.60.120.340">
    <property type="entry name" value="Nucleoplasmin core domain"/>
    <property type="match status" value="1"/>
</dbReference>
<dbReference type="AlphaFoldDB" id="A0AA41SHK6"/>
<name>A0AA41SHK6_PAPNU</name>
<evidence type="ECO:0000259" key="5">
    <source>
        <dbReference type="Pfam" id="PF17800"/>
    </source>
</evidence>
<keyword evidence="7" id="KW-1185">Reference proteome</keyword>
<evidence type="ECO:0000313" key="6">
    <source>
        <dbReference type="EMBL" id="MCL7035606.1"/>
    </source>
</evidence>
<protein>
    <recommendedName>
        <fullName evidence="2">peptidylprolyl isomerase</fullName>
        <ecNumber evidence="2">5.2.1.8</ecNumber>
    </recommendedName>
</protein>
<dbReference type="GO" id="GO:0003755">
    <property type="term" value="F:peptidyl-prolyl cis-trans isomerase activity"/>
    <property type="evidence" value="ECO:0007669"/>
    <property type="project" value="UniProtKB-KW"/>
</dbReference>
<dbReference type="SUPFAM" id="SSF69203">
    <property type="entry name" value="Nucleoplasmin-like core domain"/>
    <property type="match status" value="1"/>
</dbReference>
<evidence type="ECO:0000256" key="2">
    <source>
        <dbReference type="ARBA" id="ARBA00013194"/>
    </source>
</evidence>
<keyword evidence="4" id="KW-0413">Isomerase</keyword>
<accession>A0AA41SHK6</accession>
<dbReference type="PANTHER" id="PTHR43811">
    <property type="entry name" value="FKBP-TYPE PEPTIDYL-PROLYL CIS-TRANS ISOMERASE FKPA"/>
    <property type="match status" value="1"/>
</dbReference>
<sequence length="112" mass="12549">MTFWGVEVDSSDNAMICRDKSKGRLHISRATLGKGRNTNRCIVLCSVGGEPPVFLCSLRAETNESCELDLDFDEDTVVFLSVDGPLTVHLTGYYREKRKNKDGDESETQEED</sequence>
<keyword evidence="3" id="KW-0697">Rotamase</keyword>
<dbReference type="Proteomes" id="UP001177140">
    <property type="component" value="Unassembled WGS sequence"/>
</dbReference>
<comment type="caution">
    <text evidence="6">The sequence shown here is derived from an EMBL/GenBank/DDBJ whole genome shotgun (WGS) entry which is preliminary data.</text>
</comment>
<proteinExistence type="predicted"/>
<dbReference type="EMBL" id="JAJJMA010158768">
    <property type="protein sequence ID" value="MCL7035606.1"/>
    <property type="molecule type" value="Genomic_DNA"/>
</dbReference>